<dbReference type="KEGG" id="gax:Pan161_14470"/>
<gene>
    <name evidence="1" type="ORF">Pan161_14470</name>
</gene>
<dbReference type="AlphaFoldDB" id="A0A517V9X5"/>
<dbReference type="Proteomes" id="UP000316855">
    <property type="component" value="Chromosome"/>
</dbReference>
<protein>
    <submittedName>
        <fullName evidence="1">Uncharacterized protein</fullName>
    </submittedName>
</protein>
<dbReference type="EMBL" id="CP036343">
    <property type="protein sequence ID" value="QDT89814.1"/>
    <property type="molecule type" value="Genomic_DNA"/>
</dbReference>
<reference evidence="1 2" key="1">
    <citation type="submission" date="2019-02" db="EMBL/GenBank/DDBJ databases">
        <title>Deep-cultivation of Planctomycetes and their phenomic and genomic characterization uncovers novel biology.</title>
        <authorList>
            <person name="Wiegand S."/>
            <person name="Jogler M."/>
            <person name="Boedeker C."/>
            <person name="Pinto D."/>
            <person name="Vollmers J."/>
            <person name="Rivas-Marin E."/>
            <person name="Kohn T."/>
            <person name="Peeters S.H."/>
            <person name="Heuer A."/>
            <person name="Rast P."/>
            <person name="Oberbeckmann S."/>
            <person name="Bunk B."/>
            <person name="Jeske O."/>
            <person name="Meyerdierks A."/>
            <person name="Storesund J.E."/>
            <person name="Kallscheuer N."/>
            <person name="Luecker S."/>
            <person name="Lage O.M."/>
            <person name="Pohl T."/>
            <person name="Merkel B.J."/>
            <person name="Hornburger P."/>
            <person name="Mueller R.-W."/>
            <person name="Bruemmer F."/>
            <person name="Labrenz M."/>
            <person name="Spormann A.M."/>
            <person name="Op den Camp H."/>
            <person name="Overmann J."/>
            <person name="Amann R."/>
            <person name="Jetten M.S.M."/>
            <person name="Mascher T."/>
            <person name="Medema M.H."/>
            <person name="Devos D.P."/>
            <person name="Kaster A.-K."/>
            <person name="Ovreas L."/>
            <person name="Rohde M."/>
            <person name="Galperin M.Y."/>
            <person name="Jogler C."/>
        </authorList>
    </citation>
    <scope>NUCLEOTIDE SEQUENCE [LARGE SCALE GENOMIC DNA]</scope>
    <source>
        <strain evidence="1 2">Pan161</strain>
    </source>
</reference>
<accession>A0A517V9X5</accession>
<proteinExistence type="predicted"/>
<keyword evidence="2" id="KW-1185">Reference proteome</keyword>
<name>A0A517V9X5_9PLAN</name>
<sequence length="124" mass="14438">MKKINMKRPAVELKIYDLDAIRGCLTRIGCVLGEDTITEEERNETSFLYRMGCQLHNEEWIIAIHKIPVGGPIITFEEVSEKKSAFWGWFTKQNKIDEDFVLEEIFEALSTEKLIEYPPLKTNN</sequence>
<evidence type="ECO:0000313" key="1">
    <source>
        <dbReference type="EMBL" id="QDT89814.1"/>
    </source>
</evidence>
<organism evidence="1 2">
    <name type="scientific">Gimesia algae</name>
    <dbReference type="NCBI Taxonomy" id="2527971"/>
    <lineage>
        <taxon>Bacteria</taxon>
        <taxon>Pseudomonadati</taxon>
        <taxon>Planctomycetota</taxon>
        <taxon>Planctomycetia</taxon>
        <taxon>Planctomycetales</taxon>
        <taxon>Planctomycetaceae</taxon>
        <taxon>Gimesia</taxon>
    </lineage>
</organism>
<evidence type="ECO:0000313" key="2">
    <source>
        <dbReference type="Proteomes" id="UP000316855"/>
    </source>
</evidence>